<dbReference type="Proteomes" id="UP000306912">
    <property type="component" value="Unassembled WGS sequence"/>
</dbReference>
<evidence type="ECO:0000256" key="3">
    <source>
        <dbReference type="ARBA" id="ARBA00023204"/>
    </source>
</evidence>
<evidence type="ECO:0000259" key="5">
    <source>
        <dbReference type="SMART" id="SM00853"/>
    </source>
</evidence>
<sequence>MNNKIILMSQQLSNKIAAGEVVERPASVVKELVENAIDANSTEIEVILLDSGIRSITVIDNGDGMEREDAVMAFERHATSKIHDEYELFHIQTLGFRGEALPSIASVSQVTMETSTGDVGTKVVIHGGNEKEVIATSARKGTKFVVENLFYNTPARLKYLKSVHTELAHIVDFINRMALAHPEIRFRLLNNQKEIIKTFGSNDFKQALAVVYGLDTAKKMMHIEAEDYDFKIDGYISIPQVQKNTRNAITLIVNGRSIKNYSLIRAITDGYHTMMPKNCFPIALLSITMDPLLVDVNVHPSKLEVRFSKEQQLKELITETIRKVLLQKQFITQIERQKMPKDTSAQQKISFSATEKAPVVEQREFKYPNAAETRSDATTPKREQVAQFIEAIKPDKEATMTLSEGEPEWLVDKTDVNQGMDPVFDLPGRETDAATLPAVELPEALPEAEDLAEKTYVREEANAAKIPDLEVIGQFRGTYIMAQNEDGLFIIDQHAAQERIKYEMYFAQLGQPITAWQDLLIPHTIELPYNEFIVIDAHLDLLAGIGLVLEAFGHQSYIIRTMPVWMTGLREDEYIQAIIDQIVEKQDISVADLREAAAIMMSCRYSIKANHNLTITEMEDLINELRKCESPYTCPHGRPVIISYSVYDVEKWFKRV</sequence>
<dbReference type="GO" id="GO:0030983">
    <property type="term" value="F:mismatched DNA binding"/>
    <property type="evidence" value="ECO:0007669"/>
    <property type="project" value="InterPro"/>
</dbReference>
<name>A0A5R8QD07_9FIRM</name>
<feature type="domain" description="MutL C-terminal dimerisation" evidence="5">
    <location>
        <begin position="471"/>
        <end position="613"/>
    </location>
</feature>
<dbReference type="FunCoup" id="A0A5R8QD07">
    <property type="interactions" value="349"/>
</dbReference>
<dbReference type="InterPro" id="IPR002099">
    <property type="entry name" value="MutL/Mlh/PMS"/>
</dbReference>
<dbReference type="InterPro" id="IPR036890">
    <property type="entry name" value="HATPase_C_sf"/>
</dbReference>
<accession>A0A5R8QD07</accession>
<dbReference type="Pfam" id="PF13589">
    <property type="entry name" value="HATPase_c_3"/>
    <property type="match status" value="1"/>
</dbReference>
<dbReference type="GO" id="GO:0004519">
    <property type="term" value="F:endonuclease activity"/>
    <property type="evidence" value="ECO:0007669"/>
    <property type="project" value="UniProtKB-KW"/>
</dbReference>
<dbReference type="GO" id="GO:0140664">
    <property type="term" value="F:ATP-dependent DNA damage sensor activity"/>
    <property type="evidence" value="ECO:0007669"/>
    <property type="project" value="InterPro"/>
</dbReference>
<dbReference type="AlphaFoldDB" id="A0A5R8QD07"/>
<dbReference type="InterPro" id="IPR013507">
    <property type="entry name" value="DNA_mismatch_S5_2-like"/>
</dbReference>
<dbReference type="SUPFAM" id="SSF118116">
    <property type="entry name" value="DNA mismatch repair protein MutL"/>
    <property type="match status" value="1"/>
</dbReference>
<dbReference type="Gene3D" id="3.30.1370.100">
    <property type="entry name" value="MutL, C-terminal domain, regulatory subdomain"/>
    <property type="match status" value="1"/>
</dbReference>
<dbReference type="SUPFAM" id="SSF55874">
    <property type="entry name" value="ATPase domain of HSP90 chaperone/DNA topoisomerase II/histidine kinase"/>
    <property type="match status" value="1"/>
</dbReference>
<comment type="function">
    <text evidence="4">This protein is involved in the repair of mismatches in DNA. It is required for dam-dependent methyl-directed DNA mismatch repair. May act as a 'molecular matchmaker', a protein that promotes the formation of a stable complex between two or more DNA-binding proteins in an ATP-dependent manner without itself being part of a final effector complex.</text>
</comment>
<dbReference type="InterPro" id="IPR037198">
    <property type="entry name" value="MutL_C_sf"/>
</dbReference>
<dbReference type="SMART" id="SM00853">
    <property type="entry name" value="MutL_C"/>
    <property type="match status" value="1"/>
</dbReference>
<keyword evidence="7" id="KW-0540">Nuclease</keyword>
<keyword evidence="3 4" id="KW-0234">DNA repair</keyword>
<dbReference type="PROSITE" id="PS00058">
    <property type="entry name" value="DNA_MISMATCH_REPAIR_1"/>
    <property type="match status" value="1"/>
</dbReference>
<dbReference type="GO" id="GO:0016887">
    <property type="term" value="F:ATP hydrolysis activity"/>
    <property type="evidence" value="ECO:0007669"/>
    <property type="project" value="InterPro"/>
</dbReference>
<keyword evidence="2 4" id="KW-0227">DNA damage</keyword>
<dbReference type="Gene3D" id="3.30.1540.20">
    <property type="entry name" value="MutL, C-terminal domain, dimerisation subdomain"/>
    <property type="match status" value="1"/>
</dbReference>
<evidence type="ECO:0000256" key="2">
    <source>
        <dbReference type="ARBA" id="ARBA00022763"/>
    </source>
</evidence>
<dbReference type="PANTHER" id="PTHR10073:SF12">
    <property type="entry name" value="DNA MISMATCH REPAIR PROTEIN MLH1"/>
    <property type="match status" value="1"/>
</dbReference>
<organism evidence="7 8">
    <name type="scientific">Culicoidibacter larvae</name>
    <dbReference type="NCBI Taxonomy" id="2579976"/>
    <lineage>
        <taxon>Bacteria</taxon>
        <taxon>Bacillati</taxon>
        <taxon>Bacillota</taxon>
        <taxon>Culicoidibacteria</taxon>
        <taxon>Culicoidibacterales</taxon>
        <taxon>Culicoidibacteraceae</taxon>
        <taxon>Culicoidibacter</taxon>
    </lineage>
</organism>
<dbReference type="Gene3D" id="3.30.565.10">
    <property type="entry name" value="Histidine kinase-like ATPase, C-terminal domain"/>
    <property type="match status" value="1"/>
</dbReference>
<keyword evidence="7" id="KW-0255">Endonuclease</keyword>
<evidence type="ECO:0000259" key="6">
    <source>
        <dbReference type="SMART" id="SM01340"/>
    </source>
</evidence>
<dbReference type="NCBIfam" id="NF000950">
    <property type="entry name" value="PRK00095.1-3"/>
    <property type="match status" value="1"/>
</dbReference>
<dbReference type="GO" id="GO:0005524">
    <property type="term" value="F:ATP binding"/>
    <property type="evidence" value="ECO:0007669"/>
    <property type="project" value="InterPro"/>
</dbReference>
<dbReference type="SUPFAM" id="SSF54211">
    <property type="entry name" value="Ribosomal protein S5 domain 2-like"/>
    <property type="match status" value="1"/>
</dbReference>
<dbReference type="Gene3D" id="3.30.230.10">
    <property type="match status" value="1"/>
</dbReference>
<dbReference type="InterPro" id="IPR020568">
    <property type="entry name" value="Ribosomal_Su5_D2-typ_SF"/>
</dbReference>
<keyword evidence="7" id="KW-0378">Hydrolase</keyword>
<proteinExistence type="inferred from homology"/>
<dbReference type="SMART" id="SM01340">
    <property type="entry name" value="DNA_mis_repair"/>
    <property type="match status" value="1"/>
</dbReference>
<dbReference type="OrthoDB" id="9763467at2"/>
<dbReference type="InterPro" id="IPR042120">
    <property type="entry name" value="MutL_C_dimsub"/>
</dbReference>
<dbReference type="InterPro" id="IPR020667">
    <property type="entry name" value="DNA_mismatch_repair_MutL"/>
</dbReference>
<dbReference type="CDD" id="cd16926">
    <property type="entry name" value="HATPase_MutL-MLH-PMS-like"/>
    <property type="match status" value="1"/>
</dbReference>
<dbReference type="PANTHER" id="PTHR10073">
    <property type="entry name" value="DNA MISMATCH REPAIR PROTEIN MLH, PMS, MUTL"/>
    <property type="match status" value="1"/>
</dbReference>
<evidence type="ECO:0000256" key="1">
    <source>
        <dbReference type="ARBA" id="ARBA00006082"/>
    </source>
</evidence>
<gene>
    <name evidence="4 7" type="primary">mutL</name>
    <name evidence="7" type="ORF">FEZ08_05535</name>
</gene>
<protein>
    <recommendedName>
        <fullName evidence="4">DNA mismatch repair protein MutL</fullName>
    </recommendedName>
</protein>
<evidence type="ECO:0000256" key="4">
    <source>
        <dbReference type="HAMAP-Rule" id="MF_00149"/>
    </source>
</evidence>
<dbReference type="Pfam" id="PF01119">
    <property type="entry name" value="DNA_mis_repair"/>
    <property type="match status" value="1"/>
</dbReference>
<dbReference type="NCBIfam" id="TIGR00585">
    <property type="entry name" value="mutl"/>
    <property type="match status" value="1"/>
</dbReference>
<dbReference type="InterPro" id="IPR042121">
    <property type="entry name" value="MutL_C_regsub"/>
</dbReference>
<dbReference type="HAMAP" id="MF_00149">
    <property type="entry name" value="DNA_mis_repair"/>
    <property type="match status" value="1"/>
</dbReference>
<dbReference type="FunFam" id="3.30.565.10:FF:000003">
    <property type="entry name" value="DNA mismatch repair endonuclease MutL"/>
    <property type="match status" value="1"/>
</dbReference>
<comment type="caution">
    <text evidence="7">The sequence shown here is derived from an EMBL/GenBank/DDBJ whole genome shotgun (WGS) entry which is preliminary data.</text>
</comment>
<reference evidence="7 8" key="1">
    <citation type="submission" date="2019-05" db="EMBL/GenBank/DDBJ databases">
        <title>Culicoidintestinum kansasii gen. nov., sp. nov. from the gastrointestinal tract of the biting midge, Culicoides sonorensis.</title>
        <authorList>
            <person name="Neupane S."/>
            <person name="Ghosh A."/>
            <person name="Gunther S."/>
            <person name="Martin K."/>
            <person name="Zurek L."/>
        </authorList>
    </citation>
    <scope>NUCLEOTIDE SEQUENCE [LARGE SCALE GENOMIC DNA]</scope>
    <source>
        <strain evidence="7 8">CS-1</strain>
    </source>
</reference>
<dbReference type="InParanoid" id="A0A5R8QD07"/>
<dbReference type="EMBL" id="VBWP01000004">
    <property type="protein sequence ID" value="TLG74170.1"/>
    <property type="molecule type" value="Genomic_DNA"/>
</dbReference>
<comment type="similarity">
    <text evidence="1 4">Belongs to the DNA mismatch repair MutL/HexB family.</text>
</comment>
<dbReference type="CDD" id="cd00782">
    <property type="entry name" value="MutL_Trans"/>
    <property type="match status" value="1"/>
</dbReference>
<dbReference type="GO" id="GO:0006298">
    <property type="term" value="P:mismatch repair"/>
    <property type="evidence" value="ECO:0007669"/>
    <property type="project" value="UniProtKB-UniRule"/>
</dbReference>
<dbReference type="RefSeq" id="WP_138190722.1">
    <property type="nucleotide sequence ID" value="NZ_VBWP01000004.1"/>
</dbReference>
<keyword evidence="8" id="KW-1185">Reference proteome</keyword>
<dbReference type="Pfam" id="PF08676">
    <property type="entry name" value="MutL_C"/>
    <property type="match status" value="1"/>
</dbReference>
<dbReference type="InterPro" id="IPR014762">
    <property type="entry name" value="DNA_mismatch_repair_CS"/>
</dbReference>
<dbReference type="InterPro" id="IPR014790">
    <property type="entry name" value="MutL_C"/>
</dbReference>
<evidence type="ECO:0000313" key="7">
    <source>
        <dbReference type="EMBL" id="TLG74170.1"/>
    </source>
</evidence>
<dbReference type="InterPro" id="IPR014721">
    <property type="entry name" value="Ribsml_uS5_D2-typ_fold_subgr"/>
</dbReference>
<dbReference type="InterPro" id="IPR038973">
    <property type="entry name" value="MutL/Mlh/Pms-like"/>
</dbReference>
<evidence type="ECO:0000313" key="8">
    <source>
        <dbReference type="Proteomes" id="UP000306912"/>
    </source>
</evidence>
<dbReference type="GO" id="GO:0032300">
    <property type="term" value="C:mismatch repair complex"/>
    <property type="evidence" value="ECO:0007669"/>
    <property type="project" value="InterPro"/>
</dbReference>
<feature type="domain" description="DNA mismatch repair protein S5" evidence="6">
    <location>
        <begin position="208"/>
        <end position="326"/>
    </location>
</feature>